<feature type="transmembrane region" description="Helical" evidence="8">
    <location>
        <begin position="266"/>
        <end position="294"/>
    </location>
</feature>
<dbReference type="GO" id="GO:0005886">
    <property type="term" value="C:plasma membrane"/>
    <property type="evidence" value="ECO:0007669"/>
    <property type="project" value="UniProtKB-SubCell"/>
</dbReference>
<feature type="transmembrane region" description="Helical" evidence="8">
    <location>
        <begin position="227"/>
        <end position="246"/>
    </location>
</feature>
<evidence type="ECO:0000256" key="7">
    <source>
        <dbReference type="ARBA" id="ARBA00023136"/>
    </source>
</evidence>
<evidence type="ECO:0000256" key="5">
    <source>
        <dbReference type="ARBA" id="ARBA00022989"/>
    </source>
</evidence>
<protein>
    <submittedName>
        <fullName evidence="9">TrkH family potassium uptake protein</fullName>
    </submittedName>
</protein>
<dbReference type="PATRIC" id="fig|1328313.3.peg.3891"/>
<feature type="transmembrane region" description="Helical" evidence="8">
    <location>
        <begin position="344"/>
        <end position="365"/>
    </location>
</feature>
<dbReference type="Pfam" id="PF02386">
    <property type="entry name" value="TrkH"/>
    <property type="match status" value="1"/>
</dbReference>
<evidence type="ECO:0000256" key="2">
    <source>
        <dbReference type="ARBA" id="ARBA00022448"/>
    </source>
</evidence>
<evidence type="ECO:0000256" key="3">
    <source>
        <dbReference type="ARBA" id="ARBA00022475"/>
    </source>
</evidence>
<keyword evidence="5 8" id="KW-1133">Transmembrane helix</keyword>
<evidence type="ECO:0000313" key="9">
    <source>
        <dbReference type="EMBL" id="EWH08102.1"/>
    </source>
</evidence>
<dbReference type="EMBL" id="ARZY01000073">
    <property type="protein sequence ID" value="EWH08102.1"/>
    <property type="molecule type" value="Genomic_DNA"/>
</dbReference>
<evidence type="ECO:0000313" key="10">
    <source>
        <dbReference type="Proteomes" id="UP000019276"/>
    </source>
</evidence>
<comment type="subcellular location">
    <subcellularLocation>
        <location evidence="1">Cell membrane</location>
        <topology evidence="1">Multi-pass membrane protein</topology>
    </subcellularLocation>
</comment>
<dbReference type="PANTHER" id="PTHR32024:SF1">
    <property type="entry name" value="KTR SYSTEM POTASSIUM UPTAKE PROTEIN B"/>
    <property type="match status" value="1"/>
</dbReference>
<dbReference type="AlphaFoldDB" id="W7QGQ7"/>
<dbReference type="OrthoDB" id="9810952at2"/>
<evidence type="ECO:0000256" key="1">
    <source>
        <dbReference type="ARBA" id="ARBA00004651"/>
    </source>
</evidence>
<keyword evidence="2" id="KW-0813">Transport</keyword>
<feature type="transmembrane region" description="Helical" evidence="8">
    <location>
        <begin position="401"/>
        <end position="423"/>
    </location>
</feature>
<feature type="transmembrane region" description="Helical" evidence="8">
    <location>
        <begin position="371"/>
        <end position="389"/>
    </location>
</feature>
<feature type="transmembrane region" description="Helical" evidence="8">
    <location>
        <begin position="156"/>
        <end position="176"/>
    </location>
</feature>
<keyword evidence="4 8" id="KW-0812">Transmembrane</keyword>
<dbReference type="Proteomes" id="UP000019276">
    <property type="component" value="Unassembled WGS sequence"/>
</dbReference>
<keyword evidence="3" id="KW-1003">Cell membrane</keyword>
<dbReference type="GO" id="GO:0030001">
    <property type="term" value="P:metal ion transport"/>
    <property type="evidence" value="ECO:0007669"/>
    <property type="project" value="UniProtKB-ARBA"/>
</dbReference>
<dbReference type="RefSeq" id="WP_035016689.1">
    <property type="nucleotide sequence ID" value="NZ_ARZY01000073.1"/>
</dbReference>
<dbReference type="PANTHER" id="PTHR32024">
    <property type="entry name" value="TRK SYSTEM POTASSIUM UPTAKE PROTEIN TRKG-RELATED"/>
    <property type="match status" value="1"/>
</dbReference>
<dbReference type="InterPro" id="IPR003445">
    <property type="entry name" value="Cat_transpt"/>
</dbReference>
<feature type="transmembrane region" description="Helical" evidence="8">
    <location>
        <begin position="188"/>
        <end position="207"/>
    </location>
</feature>
<dbReference type="eggNOG" id="COG0168">
    <property type="taxonomic scope" value="Bacteria"/>
</dbReference>
<proteinExistence type="predicted"/>
<comment type="caution">
    <text evidence="9">The sequence shown here is derived from an EMBL/GenBank/DDBJ whole genome shotgun (WGS) entry which is preliminary data.</text>
</comment>
<keyword evidence="10" id="KW-1185">Reference proteome</keyword>
<evidence type="ECO:0000256" key="8">
    <source>
        <dbReference type="SAM" id="Phobius"/>
    </source>
</evidence>
<sequence>MSSIRVLETINPAKILLLGYASYVVLGWILLSLPISQNLSISNIDNLFTAASAVSTTGLVTVDTGLSYSFFGELVILLLIQIGGIGYMTFGSFVILSTRHKMSSFRTRLTKSAFALPSDFEIGRFIKMVVVFTLVCESIGAVGLYLIFLSHGIDNAIWSAIFHSVSAFCTAGFSLNSNSLIDFDANPMLNFVIAALAYTGAIGFIVATDMWQRLTGKQLFLHFTTKIILEVTIWFALVGTILFFIIEPSIQQMPPWQRLMASFFQVMSASTTVGFNTIDIGGISASIIMIMYVFMIFGASPSGTGGGLKSTTLAALLGLIKSTLKRRETVRIHKRALSSERLQIATASFAFYMVVLTGAMILLLALESSTFEIILFEAISALGTVGLSMGLTGDLTVLGKLIIILLMLIGRVGILTFGIAMAMHDESREEENDDDLVV</sequence>
<keyword evidence="6" id="KW-0406">Ion transport</keyword>
<dbReference type="STRING" id="1328313.DS2_19081"/>
<gene>
    <name evidence="9" type="ORF">DS2_19081</name>
</gene>
<reference evidence="9 10" key="1">
    <citation type="journal article" date="2014" name="Genome Announc.">
        <title>Draft Genome Sequence of the Agar-Degrading Bacterium Catenovulum sp. Strain DS-2, Isolated from Intestines of Haliotis diversicolor.</title>
        <authorList>
            <person name="Shan D."/>
            <person name="Li X."/>
            <person name="Gu Z."/>
            <person name="Wei G."/>
            <person name="Gao Z."/>
            <person name="Shao Z."/>
        </authorList>
    </citation>
    <scope>NUCLEOTIDE SEQUENCE [LARGE SCALE GENOMIC DNA]</scope>
    <source>
        <strain evidence="9 10">DS-2</strain>
    </source>
</reference>
<feature type="transmembrane region" description="Helical" evidence="8">
    <location>
        <begin position="15"/>
        <end position="35"/>
    </location>
</feature>
<evidence type="ECO:0000256" key="4">
    <source>
        <dbReference type="ARBA" id="ARBA00022692"/>
    </source>
</evidence>
<keyword evidence="7 8" id="KW-0472">Membrane</keyword>
<feature type="transmembrane region" description="Helical" evidence="8">
    <location>
        <begin position="129"/>
        <end position="150"/>
    </location>
</feature>
<accession>W7QGQ7</accession>
<name>W7QGQ7_9ALTE</name>
<dbReference type="GO" id="GO:0008324">
    <property type="term" value="F:monoatomic cation transmembrane transporter activity"/>
    <property type="evidence" value="ECO:0007669"/>
    <property type="project" value="InterPro"/>
</dbReference>
<evidence type="ECO:0000256" key="6">
    <source>
        <dbReference type="ARBA" id="ARBA00023065"/>
    </source>
</evidence>
<feature type="transmembrane region" description="Helical" evidence="8">
    <location>
        <begin position="74"/>
        <end position="96"/>
    </location>
</feature>
<organism evidence="9 10">
    <name type="scientific">Catenovulum agarivorans DS-2</name>
    <dbReference type="NCBI Taxonomy" id="1328313"/>
    <lineage>
        <taxon>Bacteria</taxon>
        <taxon>Pseudomonadati</taxon>
        <taxon>Pseudomonadota</taxon>
        <taxon>Gammaproteobacteria</taxon>
        <taxon>Alteromonadales</taxon>
        <taxon>Alteromonadaceae</taxon>
        <taxon>Catenovulum</taxon>
    </lineage>
</organism>